<dbReference type="InterPro" id="IPR007569">
    <property type="entry name" value="DUF559"/>
</dbReference>
<dbReference type="AlphaFoldDB" id="A0A1V5ZJ69"/>
<reference evidence="2" key="1">
    <citation type="submission" date="2017-02" db="EMBL/GenBank/DDBJ databases">
        <title>Delving into the versatile metabolic prowess of the omnipresent phylum Bacteroidetes.</title>
        <authorList>
            <person name="Nobu M.K."/>
            <person name="Mei R."/>
            <person name="Narihiro T."/>
            <person name="Kuroda K."/>
            <person name="Liu W.-T."/>
        </authorList>
    </citation>
    <scope>NUCLEOTIDE SEQUENCE</scope>
    <source>
        <strain evidence="2">ADurb.Bin160</strain>
    </source>
</reference>
<name>A0A1V5ZJ69_9BACT</name>
<evidence type="ECO:0000313" key="2">
    <source>
        <dbReference type="EMBL" id="OQB40166.1"/>
    </source>
</evidence>
<dbReference type="InterPro" id="IPR047216">
    <property type="entry name" value="Endonuclease_DUF559_bact"/>
</dbReference>
<comment type="caution">
    <text evidence="2">The sequence shown here is derived from an EMBL/GenBank/DDBJ whole genome shotgun (WGS) entry which is preliminary data.</text>
</comment>
<proteinExistence type="predicted"/>
<dbReference type="PANTHER" id="PTHR38590">
    <property type="entry name" value="BLL0828 PROTEIN"/>
    <property type="match status" value="1"/>
</dbReference>
<sequence>MPLIEGSQHEIAPLEKGLKHEMTPLIKGLEHEIAPLNKGGRGDEINHLPYNKKNIQKAKALRKNMTKAEKKLWYEYLKNLNVRVLRQRPIDEYIVDFYIASKKLVIEID</sequence>
<protein>
    <recommendedName>
        <fullName evidence="1">DUF559 domain-containing protein</fullName>
    </recommendedName>
</protein>
<accession>A0A1V5ZJ69</accession>
<dbReference type="Pfam" id="PF04480">
    <property type="entry name" value="DUF559"/>
    <property type="match status" value="1"/>
</dbReference>
<organism evidence="2">
    <name type="scientific">candidate division CPR1 bacterium ADurb.Bin160</name>
    <dbReference type="NCBI Taxonomy" id="1852826"/>
    <lineage>
        <taxon>Bacteria</taxon>
        <taxon>candidate division CPR1</taxon>
    </lineage>
</organism>
<evidence type="ECO:0000259" key="1">
    <source>
        <dbReference type="Pfam" id="PF04480"/>
    </source>
</evidence>
<feature type="domain" description="DUF559" evidence="1">
    <location>
        <begin position="53"/>
        <end position="109"/>
    </location>
</feature>
<dbReference type="Gene3D" id="3.40.960.10">
    <property type="entry name" value="VSR Endonuclease"/>
    <property type="match status" value="1"/>
</dbReference>
<gene>
    <name evidence="2" type="ORF">BWY04_01426</name>
</gene>
<dbReference type="Proteomes" id="UP000485621">
    <property type="component" value="Unassembled WGS sequence"/>
</dbReference>
<dbReference type="PANTHER" id="PTHR38590:SF1">
    <property type="entry name" value="BLL0828 PROTEIN"/>
    <property type="match status" value="1"/>
</dbReference>
<dbReference type="EMBL" id="MWDB01000055">
    <property type="protein sequence ID" value="OQB40166.1"/>
    <property type="molecule type" value="Genomic_DNA"/>
</dbReference>